<name>A0ABM7JR39_MYCNT</name>
<gene>
    <name evidence="1" type="ORF">MMAN_15780</name>
</gene>
<keyword evidence="2" id="KW-1185">Reference proteome</keyword>
<protein>
    <submittedName>
        <fullName evidence="1">Uncharacterized protein</fullName>
    </submittedName>
</protein>
<reference evidence="1 2" key="1">
    <citation type="journal article" date="2019" name="Emerg. Microbes Infect.">
        <title>Comprehensive subspecies identification of 175 nontuberculous mycobacteria species based on 7547 genomic profiles.</title>
        <authorList>
            <person name="Matsumoto Y."/>
            <person name="Kinjo T."/>
            <person name="Motooka D."/>
            <person name="Nabeya D."/>
            <person name="Jung N."/>
            <person name="Uechi K."/>
            <person name="Horii T."/>
            <person name="Iida T."/>
            <person name="Fujita J."/>
            <person name="Nakamura S."/>
        </authorList>
    </citation>
    <scope>NUCLEOTIDE SEQUENCE [LARGE SCALE GENOMIC DNA]</scope>
    <source>
        <strain evidence="1 2">JCM 18113</strain>
    </source>
</reference>
<dbReference type="Proteomes" id="UP000465812">
    <property type="component" value="Chromosome"/>
</dbReference>
<accession>A0ABM7JR39</accession>
<sequence>MSGSHAQDKLFAYRRQRGDRVTLDVPDGPVPDGGDAVKLCRCHSGATRGSSSKHMAQVIAYRLPLASALFPPLSLERRAEGLGRPSTPILIKIVSTSARTPQLTGVCCITLAYLIGTFNSVESLI</sequence>
<organism evidence="1 2">
    <name type="scientific">Mycobacterium mantenii</name>
    <dbReference type="NCBI Taxonomy" id="560555"/>
    <lineage>
        <taxon>Bacteria</taxon>
        <taxon>Bacillati</taxon>
        <taxon>Actinomycetota</taxon>
        <taxon>Actinomycetes</taxon>
        <taxon>Mycobacteriales</taxon>
        <taxon>Mycobacteriaceae</taxon>
        <taxon>Mycobacterium</taxon>
        <taxon>Mycobacterium avium complex (MAC)</taxon>
    </lineage>
</organism>
<evidence type="ECO:0000313" key="2">
    <source>
        <dbReference type="Proteomes" id="UP000465812"/>
    </source>
</evidence>
<dbReference type="EMBL" id="AP022590">
    <property type="protein sequence ID" value="BBY37444.1"/>
    <property type="molecule type" value="Genomic_DNA"/>
</dbReference>
<evidence type="ECO:0000313" key="1">
    <source>
        <dbReference type="EMBL" id="BBY37444.1"/>
    </source>
</evidence>
<proteinExistence type="predicted"/>